<evidence type="ECO:0000313" key="5">
    <source>
        <dbReference type="Proteomes" id="UP000070409"/>
    </source>
</evidence>
<sequence>MRSGIVLVAGIALLVLGVQGGIRLLVDHANEGLLRWMPGGFVVHLVVYVAAAVVGLVLASRGKGRAESSRN</sequence>
<comment type="caution">
    <text evidence="3">The sequence shown here is derived from an EMBL/GenBank/DDBJ whole genome shotgun (WGS) entry which is preliminary data.</text>
</comment>
<keyword evidence="1" id="KW-0812">Transmembrane</keyword>
<gene>
    <name evidence="3" type="ORF">AXK60_07685</name>
    <name evidence="2" type="ORF">AXK61_15860</name>
</gene>
<evidence type="ECO:0000313" key="2">
    <source>
        <dbReference type="EMBL" id="KXP00172.1"/>
    </source>
</evidence>
<reference evidence="4" key="2">
    <citation type="submission" date="2016-02" db="EMBL/GenBank/DDBJ databases">
        <authorList>
            <person name="Wen L."/>
            <person name="He K."/>
            <person name="Yang H."/>
        </authorList>
    </citation>
    <scope>NUCLEOTIDE SEQUENCE [LARGE SCALE GENOMIC DNA]</scope>
    <source>
        <strain evidence="4">JCM 15929</strain>
    </source>
</reference>
<dbReference type="AlphaFoldDB" id="A0A138AJ42"/>
<keyword evidence="5" id="KW-1185">Reference proteome</keyword>
<dbReference type="Proteomes" id="UP000070258">
    <property type="component" value="Unassembled WGS sequence"/>
</dbReference>
<keyword evidence="1" id="KW-0472">Membrane</keyword>
<organism evidence="3 4">
    <name type="scientific">Tsukamurella pseudospumae</name>
    <dbReference type="NCBI Taxonomy" id="239498"/>
    <lineage>
        <taxon>Bacteria</taxon>
        <taxon>Bacillati</taxon>
        <taxon>Actinomycetota</taxon>
        <taxon>Actinomycetes</taxon>
        <taxon>Mycobacteriales</taxon>
        <taxon>Tsukamurellaceae</taxon>
        <taxon>Tsukamurella</taxon>
    </lineage>
</organism>
<dbReference type="EMBL" id="LSRE01000008">
    <property type="protein sequence ID" value="KXP00172.1"/>
    <property type="molecule type" value="Genomic_DNA"/>
</dbReference>
<dbReference type="Proteomes" id="UP000070409">
    <property type="component" value="Unassembled WGS sequence"/>
</dbReference>
<protein>
    <submittedName>
        <fullName evidence="3">Uncharacterized protein</fullName>
    </submittedName>
</protein>
<dbReference type="RefSeq" id="WP_068571529.1">
    <property type="nucleotide sequence ID" value="NZ_LSRE01000008.1"/>
</dbReference>
<evidence type="ECO:0000256" key="1">
    <source>
        <dbReference type="SAM" id="Phobius"/>
    </source>
</evidence>
<accession>A0A138AJ42</accession>
<keyword evidence="1" id="KW-1133">Transmembrane helix</keyword>
<proteinExistence type="predicted"/>
<name>A0A138AJ42_9ACTN</name>
<feature type="transmembrane region" description="Helical" evidence="1">
    <location>
        <begin position="36"/>
        <end position="59"/>
    </location>
</feature>
<reference evidence="2 5" key="3">
    <citation type="submission" date="2016-02" db="EMBL/GenBank/DDBJ databases">
        <authorList>
            <person name="Teng J.L."/>
            <person name="Tang Y."/>
            <person name="Huang Y."/>
            <person name="Guo F."/>
            <person name="Wei W."/>
            <person name="Chen J.H."/>
            <person name="Wong S.Y."/>
            <person name="Lau S.K."/>
            <person name="Woo P.C."/>
        </authorList>
    </citation>
    <scope>NUCLEOTIDE SEQUENCE [LARGE SCALE GENOMIC DNA]</scope>
    <source>
        <strain evidence="2 5">JCM 13375</strain>
    </source>
</reference>
<reference evidence="3" key="1">
    <citation type="submission" date="2016-02" db="EMBL/GenBank/DDBJ databases">
        <authorList>
            <person name="Teng J.L."/>
            <person name="Yang Y."/>
            <person name="Huang Y."/>
            <person name="Guo F."/>
            <person name="Wei W."/>
            <person name="Chen J.H."/>
            <person name="Wong S.Y."/>
            <person name="Lau S.K."/>
            <person name="Woo P.C."/>
        </authorList>
    </citation>
    <scope>NUCLEOTIDE SEQUENCE</scope>
    <source>
        <strain evidence="3">JCM 15929</strain>
    </source>
</reference>
<dbReference type="EMBL" id="LSRF01000033">
    <property type="protein sequence ID" value="KXP10493.1"/>
    <property type="molecule type" value="Genomic_DNA"/>
</dbReference>
<dbReference type="STRING" id="239498.AXK60_07685"/>
<evidence type="ECO:0000313" key="4">
    <source>
        <dbReference type="Proteomes" id="UP000070258"/>
    </source>
</evidence>
<evidence type="ECO:0000313" key="3">
    <source>
        <dbReference type="EMBL" id="KXP10493.1"/>
    </source>
</evidence>